<dbReference type="Pfam" id="PF00378">
    <property type="entry name" value="ECH_1"/>
    <property type="match status" value="1"/>
</dbReference>
<dbReference type="SUPFAM" id="SSF52096">
    <property type="entry name" value="ClpP/crotonase"/>
    <property type="match status" value="1"/>
</dbReference>
<sequence>MGTKTSVRMDGNVAIVSINNPPMNVWNRAITDELIATFERLDLDDNVKVVILTGAGKAFCAGLALSADDNFSSGGSEVTTFEEREHRDSGGTFTLTAFRMRKVTIAAINGVAVGIGATCTLPCDFRVTHKDAKIGFVFARRGVTAEASSLAAASTYFLPKLIGHARALEVTMSGRVQKASHPSLSGLWAELVDKPEDVLPAALKLAHEVADNCSLVSLAVSKALMWRDAGTPEGQHLLDSPSVFELGQGDGKEGVASFLQKRPPQFPGRVPRDLPSFYPWWKTVNVKL</sequence>
<reference evidence="2 3" key="1">
    <citation type="journal article" date="2019" name="Sci. Rep.">
        <title>Comparative genomics of chytrid fungi reveal insights into the obligate biotrophic and pathogenic lifestyle of Synchytrium endobioticum.</title>
        <authorList>
            <person name="van de Vossenberg B.T.L.H."/>
            <person name="Warris S."/>
            <person name="Nguyen H.D.T."/>
            <person name="van Gent-Pelzer M.P.E."/>
            <person name="Joly D.L."/>
            <person name="van de Geest H.C."/>
            <person name="Bonants P.J.M."/>
            <person name="Smith D.S."/>
            <person name="Levesque C.A."/>
            <person name="van der Lee T.A.J."/>
        </authorList>
    </citation>
    <scope>NUCLEOTIDE SEQUENCE [LARGE SCALE GENOMIC DNA]</scope>
    <source>
        <strain evidence="2 3">JEL517</strain>
    </source>
</reference>
<comment type="caution">
    <text evidence="2">The sequence shown here is derived from an EMBL/GenBank/DDBJ whole genome shotgun (WGS) entry which is preliminary data.</text>
</comment>
<protein>
    <recommendedName>
        <fullName evidence="4">Enoyl-CoA hydratase</fullName>
    </recommendedName>
</protein>
<evidence type="ECO:0000256" key="1">
    <source>
        <dbReference type="ARBA" id="ARBA00005254"/>
    </source>
</evidence>
<accession>A0A507CBW8</accession>
<dbReference type="InterPro" id="IPR001753">
    <property type="entry name" value="Enoyl-CoA_hydra/iso"/>
</dbReference>
<keyword evidence="3" id="KW-1185">Reference proteome</keyword>
<comment type="similarity">
    <text evidence="1">Belongs to the enoyl-CoA hydratase/isomerase family.</text>
</comment>
<dbReference type="Gene3D" id="3.90.226.10">
    <property type="entry name" value="2-enoyl-CoA Hydratase, Chain A, domain 1"/>
    <property type="match status" value="1"/>
</dbReference>
<evidence type="ECO:0000313" key="2">
    <source>
        <dbReference type="EMBL" id="TPX35043.1"/>
    </source>
</evidence>
<dbReference type="InterPro" id="IPR051053">
    <property type="entry name" value="ECH/Chromodomain_protein"/>
</dbReference>
<dbReference type="RefSeq" id="XP_031025628.1">
    <property type="nucleotide sequence ID" value="XM_031168327.1"/>
</dbReference>
<evidence type="ECO:0000313" key="3">
    <source>
        <dbReference type="Proteomes" id="UP000319731"/>
    </source>
</evidence>
<dbReference type="Gene3D" id="1.10.12.10">
    <property type="entry name" value="Lyase 2-enoyl-coa Hydratase, Chain A, domain 2"/>
    <property type="match status" value="1"/>
</dbReference>
<dbReference type="GeneID" id="42003624"/>
<dbReference type="AlphaFoldDB" id="A0A507CBW8"/>
<dbReference type="InterPro" id="IPR029045">
    <property type="entry name" value="ClpP/crotonase-like_dom_sf"/>
</dbReference>
<dbReference type="OrthoDB" id="2018133at2759"/>
<dbReference type="CDD" id="cd06558">
    <property type="entry name" value="crotonase-like"/>
    <property type="match status" value="1"/>
</dbReference>
<dbReference type="STRING" id="1806994.A0A507CBW8"/>
<evidence type="ECO:0008006" key="4">
    <source>
        <dbReference type="Google" id="ProtNLM"/>
    </source>
</evidence>
<proteinExistence type="inferred from homology"/>
<dbReference type="InterPro" id="IPR014748">
    <property type="entry name" value="Enoyl-CoA_hydra_C"/>
</dbReference>
<dbReference type="PANTHER" id="PTHR43684:SF4">
    <property type="entry name" value="ENOYL-COA HYDRATASE_ISOMERASE FAMILY PROTEIN (AFU_ORTHOLOGUE AFUA_1G01890)"/>
    <property type="match status" value="1"/>
</dbReference>
<organism evidence="2 3">
    <name type="scientific">Synchytrium microbalum</name>
    <dbReference type="NCBI Taxonomy" id="1806994"/>
    <lineage>
        <taxon>Eukaryota</taxon>
        <taxon>Fungi</taxon>
        <taxon>Fungi incertae sedis</taxon>
        <taxon>Chytridiomycota</taxon>
        <taxon>Chytridiomycota incertae sedis</taxon>
        <taxon>Chytridiomycetes</taxon>
        <taxon>Synchytriales</taxon>
        <taxon>Synchytriaceae</taxon>
        <taxon>Synchytrium</taxon>
    </lineage>
</organism>
<dbReference type="PANTHER" id="PTHR43684">
    <property type="match status" value="1"/>
</dbReference>
<dbReference type="Proteomes" id="UP000319731">
    <property type="component" value="Unassembled WGS sequence"/>
</dbReference>
<gene>
    <name evidence="2" type="ORF">SmJEL517_g02399</name>
</gene>
<name>A0A507CBW8_9FUNG</name>
<dbReference type="EMBL" id="QEAO01000010">
    <property type="protein sequence ID" value="TPX35043.1"/>
    <property type="molecule type" value="Genomic_DNA"/>
</dbReference>